<dbReference type="Gene3D" id="3.40.50.360">
    <property type="match status" value="1"/>
</dbReference>
<dbReference type="Proteomes" id="UP000802098">
    <property type="component" value="Unassembled WGS sequence"/>
</dbReference>
<dbReference type="PANTHER" id="PTHR30543">
    <property type="entry name" value="CHROMATE REDUCTASE"/>
    <property type="match status" value="1"/>
</dbReference>
<dbReference type="EMBL" id="JAAOCD010000015">
    <property type="protein sequence ID" value="NHL00466.1"/>
    <property type="molecule type" value="Genomic_DNA"/>
</dbReference>
<dbReference type="SUPFAM" id="SSF52218">
    <property type="entry name" value="Flavoproteins"/>
    <property type="match status" value="1"/>
</dbReference>
<gene>
    <name evidence="2" type="ORF">G7087_18980</name>
</gene>
<sequence>MSESHRIGLVVGSLRRDSFNRRLAQALATMAPAPWQLEIVEIGDLPLYDQDDDASPAEAVRRFKARIAACRGVIFVTPEYNRSIPGVLKNALDHASRPYGQSVWAGRPAGVVGVSIGAIGTALAQQHLRNVLAYLAMPTLTQPEVYLQARDGFFAVDGSLADERTRRFVQGWLDAFLAWVERQAPA</sequence>
<dbReference type="RefSeq" id="WP_009856717.1">
    <property type="nucleotide sequence ID" value="NZ_JAAOCD010000015.1"/>
</dbReference>
<protein>
    <submittedName>
        <fullName evidence="2">NAD(P)H-dependent oxidoreductase</fullName>
    </submittedName>
</protein>
<dbReference type="InterPro" id="IPR050712">
    <property type="entry name" value="NAD(P)H-dep_reductase"/>
</dbReference>
<evidence type="ECO:0000259" key="1">
    <source>
        <dbReference type="Pfam" id="PF03358"/>
    </source>
</evidence>
<proteinExistence type="predicted"/>
<dbReference type="PANTHER" id="PTHR30543:SF21">
    <property type="entry name" value="NAD(P)H-DEPENDENT FMN REDUCTASE LOT6"/>
    <property type="match status" value="1"/>
</dbReference>
<feature type="domain" description="NADPH-dependent FMN reductase-like" evidence="1">
    <location>
        <begin position="6"/>
        <end position="147"/>
    </location>
</feature>
<evidence type="ECO:0000313" key="2">
    <source>
        <dbReference type="EMBL" id="NHL00466.1"/>
    </source>
</evidence>
<comment type="caution">
    <text evidence="2">The sequence shown here is derived from an EMBL/GenBank/DDBJ whole genome shotgun (WGS) entry which is preliminary data.</text>
</comment>
<name>A0ABX0I172_9BURK</name>
<accession>A0ABX0I172</accession>
<dbReference type="Pfam" id="PF03358">
    <property type="entry name" value="FMN_red"/>
    <property type="match status" value="1"/>
</dbReference>
<dbReference type="InterPro" id="IPR005025">
    <property type="entry name" value="FMN_Rdtase-like_dom"/>
</dbReference>
<evidence type="ECO:0000313" key="3">
    <source>
        <dbReference type="Proteomes" id="UP000802098"/>
    </source>
</evidence>
<organism evidence="2 3">
    <name type="scientific">Rubrivivax benzoatilyticus</name>
    <dbReference type="NCBI Taxonomy" id="316997"/>
    <lineage>
        <taxon>Bacteria</taxon>
        <taxon>Pseudomonadati</taxon>
        <taxon>Pseudomonadota</taxon>
        <taxon>Betaproteobacteria</taxon>
        <taxon>Burkholderiales</taxon>
        <taxon>Sphaerotilaceae</taxon>
        <taxon>Rubrivivax</taxon>
    </lineage>
</organism>
<keyword evidence="3" id="KW-1185">Reference proteome</keyword>
<dbReference type="InterPro" id="IPR029039">
    <property type="entry name" value="Flavoprotein-like_sf"/>
</dbReference>
<reference evidence="2 3" key="1">
    <citation type="submission" date="2020-03" db="EMBL/GenBank/DDBJ databases">
        <title>Rubrivivax benzoatilyticus JA2 (sequenced after 10 years sub-culturing).</title>
        <authorList>
            <person name="Gupta D."/>
            <person name="Chintalapati S."/>
            <person name="Chintalapati V.R."/>
        </authorList>
    </citation>
    <scope>NUCLEOTIDE SEQUENCE [LARGE SCALE GENOMIC DNA]</scope>
    <source>
        <strain evidence="2 3">JA2-Mal</strain>
    </source>
</reference>